<evidence type="ECO:0000313" key="3">
    <source>
        <dbReference type="Proteomes" id="UP000023152"/>
    </source>
</evidence>
<dbReference type="AlphaFoldDB" id="X6MB17"/>
<dbReference type="EMBL" id="ASPP01023272">
    <property type="protein sequence ID" value="ETO10667.1"/>
    <property type="molecule type" value="Genomic_DNA"/>
</dbReference>
<comment type="caution">
    <text evidence="2">The sequence shown here is derived from an EMBL/GenBank/DDBJ whole genome shotgun (WGS) entry which is preliminary data.</text>
</comment>
<evidence type="ECO:0000256" key="1">
    <source>
        <dbReference type="SAM" id="Phobius"/>
    </source>
</evidence>
<name>X6MB17_RETFI</name>
<sequence>MTKIRFLILIKTPKWQYSTNNFLNQSIKRNFLTNSFNYANFGTQFVLSCFFFVNINWKQAVLQRKEQLKHKTYFVYSSYVMYFSVPILPAGVTNLAPNVLANEKKIASAQSGNTLPNEDEIATMNHQMIKQKLLEIGETARLNESKAVSNIQINMEIMSIICNDVNDQIALKKQLSILDEQVKKLTQLLEHKGSQVLTEQKSQDKDDVKLGHKSNFGVHATSY</sequence>
<keyword evidence="1" id="KW-1133">Transmembrane helix</keyword>
<gene>
    <name evidence="2" type="ORF">RFI_26708</name>
</gene>
<keyword evidence="1" id="KW-0472">Membrane</keyword>
<evidence type="ECO:0000313" key="2">
    <source>
        <dbReference type="EMBL" id="ETO10667.1"/>
    </source>
</evidence>
<keyword evidence="3" id="KW-1185">Reference proteome</keyword>
<organism evidence="2 3">
    <name type="scientific">Reticulomyxa filosa</name>
    <dbReference type="NCBI Taxonomy" id="46433"/>
    <lineage>
        <taxon>Eukaryota</taxon>
        <taxon>Sar</taxon>
        <taxon>Rhizaria</taxon>
        <taxon>Retaria</taxon>
        <taxon>Foraminifera</taxon>
        <taxon>Monothalamids</taxon>
        <taxon>Reticulomyxidae</taxon>
        <taxon>Reticulomyxa</taxon>
    </lineage>
</organism>
<reference evidence="2 3" key="1">
    <citation type="journal article" date="2013" name="Curr. Biol.">
        <title>The Genome of the Foraminiferan Reticulomyxa filosa.</title>
        <authorList>
            <person name="Glockner G."/>
            <person name="Hulsmann N."/>
            <person name="Schleicher M."/>
            <person name="Noegel A.A."/>
            <person name="Eichinger L."/>
            <person name="Gallinger C."/>
            <person name="Pawlowski J."/>
            <person name="Sierra R."/>
            <person name="Euteneuer U."/>
            <person name="Pillet L."/>
            <person name="Moustafa A."/>
            <person name="Platzer M."/>
            <person name="Groth M."/>
            <person name="Szafranski K."/>
            <person name="Schliwa M."/>
        </authorList>
    </citation>
    <scope>NUCLEOTIDE SEQUENCE [LARGE SCALE GENOMIC DNA]</scope>
</reference>
<accession>X6MB17</accession>
<feature type="transmembrane region" description="Helical" evidence="1">
    <location>
        <begin position="73"/>
        <end position="92"/>
    </location>
</feature>
<protein>
    <submittedName>
        <fullName evidence="2">Uncharacterized protein</fullName>
    </submittedName>
</protein>
<proteinExistence type="predicted"/>
<dbReference type="Proteomes" id="UP000023152">
    <property type="component" value="Unassembled WGS sequence"/>
</dbReference>
<feature type="transmembrane region" description="Helical" evidence="1">
    <location>
        <begin position="38"/>
        <end position="57"/>
    </location>
</feature>
<keyword evidence="1" id="KW-0812">Transmembrane</keyword>